<keyword evidence="1" id="KW-1133">Transmembrane helix</keyword>
<sequence length="314" mass="32536">MSHAPQALNHAPASESRHSSAAREAAVALSIGFLAAALGLTPWWITGAKLPLQNLWANQVMPDQMPLALLPLSQYEVLTLIALLTTGGAAAGLVIRLWKPVHRGVATWCAVGGVLMVQVVATVQSFTALNNGLAGGRLTDYYYFGLLAGVISSLAASLVALLLIAAKTRAIATLGIGLMAVPFTSWAVAWAVGVAGRQNLPIQVPAIAHWVPAVLVGCALAWCGLKPTRRVVVWVLNLVFLWVIPAVFTAVQSVLGTRVIAGDIPEMVLMGRQVLTAALGPDGGAGPTVLLALVIGLVGVAVRTIAARQGAGKQ</sequence>
<proteinExistence type="predicted"/>
<reference evidence="2 3" key="1">
    <citation type="submission" date="2023-07" db="EMBL/GenBank/DDBJ databases">
        <title>Sorghum-associated microbial communities from plants grown in Nebraska, USA.</title>
        <authorList>
            <person name="Schachtman D."/>
        </authorList>
    </citation>
    <scope>NUCLEOTIDE SEQUENCE [LARGE SCALE GENOMIC DNA]</scope>
    <source>
        <strain evidence="2 3">CC523</strain>
    </source>
</reference>
<keyword evidence="3" id="KW-1185">Reference proteome</keyword>
<evidence type="ECO:0000313" key="3">
    <source>
        <dbReference type="Proteomes" id="UP001244563"/>
    </source>
</evidence>
<feature type="transmembrane region" description="Helical" evidence="1">
    <location>
        <begin position="105"/>
        <end position="129"/>
    </location>
</feature>
<name>A0ABT9TLP0_PAENI</name>
<dbReference type="RefSeq" id="WP_306878236.1">
    <property type="nucleotide sequence ID" value="NZ_JAUSSW010000005.1"/>
</dbReference>
<feature type="transmembrane region" description="Helical" evidence="1">
    <location>
        <begin position="285"/>
        <end position="306"/>
    </location>
</feature>
<dbReference type="Proteomes" id="UP001244563">
    <property type="component" value="Unassembled WGS sequence"/>
</dbReference>
<feature type="transmembrane region" description="Helical" evidence="1">
    <location>
        <begin position="141"/>
        <end position="164"/>
    </location>
</feature>
<feature type="transmembrane region" description="Helical" evidence="1">
    <location>
        <begin position="25"/>
        <end position="45"/>
    </location>
</feature>
<gene>
    <name evidence="2" type="ORF">J2T10_002230</name>
</gene>
<feature type="transmembrane region" description="Helical" evidence="1">
    <location>
        <begin position="232"/>
        <end position="255"/>
    </location>
</feature>
<feature type="transmembrane region" description="Helical" evidence="1">
    <location>
        <begin position="171"/>
        <end position="195"/>
    </location>
</feature>
<evidence type="ECO:0008006" key="4">
    <source>
        <dbReference type="Google" id="ProtNLM"/>
    </source>
</evidence>
<organism evidence="2 3">
    <name type="scientific">Paenarthrobacter nicotinovorans</name>
    <name type="common">Arthrobacter nicotinovorans</name>
    <dbReference type="NCBI Taxonomy" id="29320"/>
    <lineage>
        <taxon>Bacteria</taxon>
        <taxon>Bacillati</taxon>
        <taxon>Actinomycetota</taxon>
        <taxon>Actinomycetes</taxon>
        <taxon>Micrococcales</taxon>
        <taxon>Micrococcaceae</taxon>
        <taxon>Paenarthrobacter</taxon>
    </lineage>
</organism>
<keyword evidence="1" id="KW-0812">Transmembrane</keyword>
<dbReference type="EMBL" id="JAUSSW010000005">
    <property type="protein sequence ID" value="MDQ0102577.1"/>
    <property type="molecule type" value="Genomic_DNA"/>
</dbReference>
<accession>A0ABT9TLP0</accession>
<evidence type="ECO:0000256" key="1">
    <source>
        <dbReference type="SAM" id="Phobius"/>
    </source>
</evidence>
<protein>
    <recommendedName>
        <fullName evidence="4">Integral membrane protein</fullName>
    </recommendedName>
</protein>
<keyword evidence="1" id="KW-0472">Membrane</keyword>
<feature type="transmembrane region" description="Helical" evidence="1">
    <location>
        <begin position="77"/>
        <end position="98"/>
    </location>
</feature>
<feature type="transmembrane region" description="Helical" evidence="1">
    <location>
        <begin position="207"/>
        <end position="225"/>
    </location>
</feature>
<comment type="caution">
    <text evidence="2">The sequence shown here is derived from an EMBL/GenBank/DDBJ whole genome shotgun (WGS) entry which is preliminary data.</text>
</comment>
<evidence type="ECO:0000313" key="2">
    <source>
        <dbReference type="EMBL" id="MDQ0102577.1"/>
    </source>
</evidence>